<name>A0ABR6NCS7_9SPHN</name>
<dbReference type="RefSeq" id="WP_184150979.1">
    <property type="nucleotide sequence ID" value="NZ_JACHKA010000001.1"/>
</dbReference>
<reference evidence="1 2" key="1">
    <citation type="submission" date="2020-08" db="EMBL/GenBank/DDBJ databases">
        <title>Exploring microbial biodiversity for novel pathways involved in the catabolism of aromatic compounds derived from lignin.</title>
        <authorList>
            <person name="Elkins J."/>
        </authorList>
    </citation>
    <scope>NUCLEOTIDE SEQUENCE [LARGE SCALE GENOMIC DNA]</scope>
    <source>
        <strain evidence="1 2">B1D3A</strain>
    </source>
</reference>
<dbReference type="PANTHER" id="PTHR38453:SF1">
    <property type="entry name" value="CYTOPLASMIC PROTEIN"/>
    <property type="match status" value="1"/>
</dbReference>
<dbReference type="Proteomes" id="UP001138540">
    <property type="component" value="Unassembled WGS sequence"/>
</dbReference>
<gene>
    <name evidence="1" type="ORF">HNP60_001052</name>
</gene>
<keyword evidence="2" id="KW-1185">Reference proteome</keyword>
<evidence type="ECO:0000313" key="2">
    <source>
        <dbReference type="Proteomes" id="UP001138540"/>
    </source>
</evidence>
<comment type="caution">
    <text evidence="1">The sequence shown here is derived from an EMBL/GenBank/DDBJ whole genome shotgun (WGS) entry which is preliminary data.</text>
</comment>
<dbReference type="EMBL" id="JACHKA010000001">
    <property type="protein sequence ID" value="MBB5985078.1"/>
    <property type="molecule type" value="Genomic_DNA"/>
</dbReference>
<accession>A0ABR6NCS7</accession>
<sequence length="61" mass="7082">MTGLIARLRETALLMVGQPSYDQYLRHMASHHPERTPMTRIAFFRDREQARYGGRDGGRCC</sequence>
<dbReference type="Pfam" id="PF04328">
    <property type="entry name" value="Sel_put"/>
    <property type="match status" value="1"/>
</dbReference>
<organism evidence="1 2">
    <name type="scientific">Sphingobium lignivorans</name>
    <dbReference type="NCBI Taxonomy" id="2735886"/>
    <lineage>
        <taxon>Bacteria</taxon>
        <taxon>Pseudomonadati</taxon>
        <taxon>Pseudomonadota</taxon>
        <taxon>Alphaproteobacteria</taxon>
        <taxon>Sphingomonadales</taxon>
        <taxon>Sphingomonadaceae</taxon>
        <taxon>Sphingobium</taxon>
    </lineage>
</organism>
<evidence type="ECO:0000313" key="1">
    <source>
        <dbReference type="EMBL" id="MBB5985078.1"/>
    </source>
</evidence>
<dbReference type="InterPro" id="IPR007423">
    <property type="entry name" value="Sel_put"/>
</dbReference>
<proteinExistence type="predicted"/>
<protein>
    <submittedName>
        <fullName evidence="1">Uncharacterized short protein YbdD (DUF466 family)</fullName>
    </submittedName>
</protein>
<dbReference type="PANTHER" id="PTHR38453">
    <property type="entry name" value="CYTOPLASMIC PROTEIN-RELATED"/>
    <property type="match status" value="1"/>
</dbReference>